<dbReference type="AlphaFoldDB" id="A0AAV2L7Q9"/>
<dbReference type="EMBL" id="OZ035843">
    <property type="protein sequence ID" value="CAL1596628.1"/>
    <property type="molecule type" value="Genomic_DNA"/>
</dbReference>
<dbReference type="Proteomes" id="UP001497482">
    <property type="component" value="Chromosome 21"/>
</dbReference>
<evidence type="ECO:0008006" key="3">
    <source>
        <dbReference type="Google" id="ProtNLM"/>
    </source>
</evidence>
<proteinExistence type="predicted"/>
<name>A0AAV2L7Q9_KNICA</name>
<gene>
    <name evidence="1" type="ORF">KC01_LOCUS25279</name>
</gene>
<sequence>MWHGSKNLGKKIVQASQKKSCKSLVTWTKDICNHFWFCAKTASTFNDFFDIRNADGEVEYKRLFNKKSRQWRLYALRVEKDYAYIELQRAILQCRISSGKGMPKKMPQRHDDPLLAYGLLPAVPRPPKEELLQTQVSRGIGKEVQK</sequence>
<reference evidence="1 2" key="1">
    <citation type="submission" date="2024-04" db="EMBL/GenBank/DDBJ databases">
        <authorList>
            <person name="Waldvogel A.-M."/>
            <person name="Schoenle A."/>
        </authorList>
    </citation>
    <scope>NUCLEOTIDE SEQUENCE [LARGE SCALE GENOMIC DNA]</scope>
</reference>
<evidence type="ECO:0000313" key="1">
    <source>
        <dbReference type="EMBL" id="CAL1596628.1"/>
    </source>
</evidence>
<organism evidence="1 2">
    <name type="scientific">Knipowitschia caucasica</name>
    <name type="common">Caucasian dwarf goby</name>
    <name type="synonym">Pomatoschistus caucasicus</name>
    <dbReference type="NCBI Taxonomy" id="637954"/>
    <lineage>
        <taxon>Eukaryota</taxon>
        <taxon>Metazoa</taxon>
        <taxon>Chordata</taxon>
        <taxon>Craniata</taxon>
        <taxon>Vertebrata</taxon>
        <taxon>Euteleostomi</taxon>
        <taxon>Actinopterygii</taxon>
        <taxon>Neopterygii</taxon>
        <taxon>Teleostei</taxon>
        <taxon>Neoteleostei</taxon>
        <taxon>Acanthomorphata</taxon>
        <taxon>Gobiaria</taxon>
        <taxon>Gobiiformes</taxon>
        <taxon>Gobioidei</taxon>
        <taxon>Gobiidae</taxon>
        <taxon>Gobiinae</taxon>
        <taxon>Knipowitschia</taxon>
    </lineage>
</organism>
<keyword evidence="2" id="KW-1185">Reference proteome</keyword>
<protein>
    <recommendedName>
        <fullName evidence="3">LAGLIDADG homing endonuclease</fullName>
    </recommendedName>
</protein>
<evidence type="ECO:0000313" key="2">
    <source>
        <dbReference type="Proteomes" id="UP001497482"/>
    </source>
</evidence>
<accession>A0AAV2L7Q9</accession>